<dbReference type="EMBL" id="FRAR01000006">
    <property type="protein sequence ID" value="SHK08327.1"/>
    <property type="molecule type" value="Genomic_DNA"/>
</dbReference>
<dbReference type="Pfam" id="PF07501">
    <property type="entry name" value="G5"/>
    <property type="match status" value="1"/>
</dbReference>
<accession>A0A1M6PKA2</accession>
<dbReference type="Gene3D" id="2.20.230.10">
    <property type="entry name" value="Resuscitation-promoting factor rpfb"/>
    <property type="match status" value="1"/>
</dbReference>
<gene>
    <name evidence="4" type="ORF">SAMN02745123_00632</name>
</gene>
<protein>
    <submittedName>
        <fullName evidence="4">Putative peptidoglycan binding domain-containing protein</fullName>
    </submittedName>
</protein>
<dbReference type="Pfam" id="PF04294">
    <property type="entry name" value="VanW"/>
    <property type="match status" value="1"/>
</dbReference>
<dbReference type="STRING" id="1121421.SAMN02745123_00632"/>
<feature type="domain" description="G5" evidence="3">
    <location>
        <begin position="364"/>
        <end position="443"/>
    </location>
</feature>
<keyword evidence="1" id="KW-0732">Signal</keyword>
<dbReference type="Pfam" id="PF12229">
    <property type="entry name" value="PG_binding_4"/>
    <property type="match status" value="1"/>
</dbReference>
<dbReference type="AlphaFoldDB" id="A0A1M6PKA2"/>
<evidence type="ECO:0000259" key="3">
    <source>
        <dbReference type="PROSITE" id="PS51109"/>
    </source>
</evidence>
<dbReference type="InterPro" id="IPR022029">
    <property type="entry name" value="YoaR-like_PG-bd"/>
</dbReference>
<organism evidence="4 5">
    <name type="scientific">Desulforamulus aeronauticus DSM 10349</name>
    <dbReference type="NCBI Taxonomy" id="1121421"/>
    <lineage>
        <taxon>Bacteria</taxon>
        <taxon>Bacillati</taxon>
        <taxon>Bacillota</taxon>
        <taxon>Clostridia</taxon>
        <taxon>Eubacteriales</taxon>
        <taxon>Peptococcaceae</taxon>
        <taxon>Desulforamulus</taxon>
    </lineage>
</organism>
<reference evidence="5" key="1">
    <citation type="submission" date="2016-11" db="EMBL/GenBank/DDBJ databases">
        <authorList>
            <person name="Varghese N."/>
            <person name="Submissions S."/>
        </authorList>
    </citation>
    <scope>NUCLEOTIDE SEQUENCE [LARGE SCALE GENOMIC DNA]</scope>
    <source>
        <strain evidence="5">DSM 10349</strain>
    </source>
</reference>
<evidence type="ECO:0000313" key="5">
    <source>
        <dbReference type="Proteomes" id="UP000183997"/>
    </source>
</evidence>
<keyword evidence="5" id="KW-1185">Reference proteome</keyword>
<sequence>MNKLKYAVIPLVLLVGVAVYLASQMSFGPTDRVLPGVYLLDTDLSGLTEEQALASIQKLEQKFRQPIMVKYQEFSWALPMSRVDLRIDCSKQVQRAMKIGRTGSLWQRFTERRQAFEGLHLKPVIFLDILLLEKVVDEAAEVIMVTPKDAGLIIHADNSVEISPSHSGKLVSIGQLEQDIKQTLLSNAKEPIELRLIEVPPNRTTEAVQEMGVDTLLGVYTTYFEPDKINRAYNISVAAAAIDGLTASPQEVISFNEVVGPRSTEAGYKDAPIIVNNELVDGLGGGVCQVSTTLYNAVLLSNLEVVERTNHSMPISYVPIGRDATVVFEAIDFKFKNNTDYWIYIQSYSRGGQLTVKIFGNKSYKRDVVLRSWVEETYQPENVVEKDYSIKMGDRVVKQKGAQGYKASGERIVMQNGKVIRVEKLPGSVYKAKNQVISQGMSPPGSILENPDMSVNKVPEESLE</sequence>
<evidence type="ECO:0000313" key="4">
    <source>
        <dbReference type="EMBL" id="SHK08327.1"/>
    </source>
</evidence>
<dbReference type="SMART" id="SM01208">
    <property type="entry name" value="G5"/>
    <property type="match status" value="1"/>
</dbReference>
<evidence type="ECO:0000256" key="2">
    <source>
        <dbReference type="SAM" id="MobiDB-lite"/>
    </source>
</evidence>
<dbReference type="RefSeq" id="WP_072910851.1">
    <property type="nucleotide sequence ID" value="NZ_FRAR01000006.1"/>
</dbReference>
<dbReference type="PANTHER" id="PTHR35788:SF1">
    <property type="entry name" value="EXPORTED PROTEIN"/>
    <property type="match status" value="1"/>
</dbReference>
<name>A0A1M6PKA2_9FIRM</name>
<dbReference type="Proteomes" id="UP000183997">
    <property type="component" value="Unassembled WGS sequence"/>
</dbReference>
<dbReference type="InterPro" id="IPR052913">
    <property type="entry name" value="Glycopeptide_resist_protein"/>
</dbReference>
<proteinExistence type="predicted"/>
<evidence type="ECO:0000256" key="1">
    <source>
        <dbReference type="ARBA" id="ARBA00022729"/>
    </source>
</evidence>
<dbReference type="PANTHER" id="PTHR35788">
    <property type="entry name" value="EXPORTED PROTEIN-RELATED"/>
    <property type="match status" value="1"/>
</dbReference>
<feature type="region of interest" description="Disordered" evidence="2">
    <location>
        <begin position="441"/>
        <end position="464"/>
    </location>
</feature>
<dbReference type="InterPro" id="IPR011098">
    <property type="entry name" value="G5_dom"/>
</dbReference>
<dbReference type="InterPro" id="IPR007391">
    <property type="entry name" value="Vancomycin_resist_VanW"/>
</dbReference>
<dbReference type="PROSITE" id="PS51109">
    <property type="entry name" value="G5"/>
    <property type="match status" value="1"/>
</dbReference>